<keyword evidence="2" id="KW-1003">Cell membrane</keyword>
<protein>
    <recommendedName>
        <fullName evidence="10">Prolipoprotein diacylglyceryl transferase</fullName>
    </recommendedName>
</protein>
<dbReference type="Pfam" id="PF01790">
    <property type="entry name" value="LGT"/>
    <property type="match status" value="1"/>
</dbReference>
<evidence type="ECO:0000256" key="5">
    <source>
        <dbReference type="ARBA" id="ARBA00022989"/>
    </source>
</evidence>
<feature type="transmembrane region" description="Helical" evidence="7">
    <location>
        <begin position="84"/>
        <end position="104"/>
    </location>
</feature>
<feature type="transmembrane region" description="Helical" evidence="7">
    <location>
        <begin position="222"/>
        <end position="243"/>
    </location>
</feature>
<dbReference type="AlphaFoldDB" id="A0A1F7HIY2"/>
<sequence>MLPILLDLKIVKIYTFGVFLVLALFWGLFWLWKNLKRTSFKEDQVFDIVFLSLIGGFIAARLAFVATHFDNFGFDLLKFILINGYPGLSLPGFLVGGFLTLALIARLARLPFFELAAYLIPSLFLALGIGKVGAFFAGTTVGSVTAFPLHVRYVGFEGLRHITALYEAIFMFVGFALSQRLLMNYRRDSINESSILSFFIIVASFSKLILDNFKEDIVYFSGLRVTVIVSFVLFVILSITELVRYRSSLTEKVRSLLNTRAKNHGKKISSYENTA</sequence>
<reference evidence="8 9" key="1">
    <citation type="journal article" date="2016" name="Nat. Commun.">
        <title>Thousands of microbial genomes shed light on interconnected biogeochemical processes in an aquifer system.</title>
        <authorList>
            <person name="Anantharaman K."/>
            <person name="Brown C.T."/>
            <person name="Hug L.A."/>
            <person name="Sharon I."/>
            <person name="Castelle C.J."/>
            <person name="Probst A.J."/>
            <person name="Thomas B.C."/>
            <person name="Singh A."/>
            <person name="Wilkins M.J."/>
            <person name="Karaoz U."/>
            <person name="Brodie E.L."/>
            <person name="Williams K.H."/>
            <person name="Hubbard S.S."/>
            <person name="Banfield J.F."/>
        </authorList>
    </citation>
    <scope>NUCLEOTIDE SEQUENCE [LARGE SCALE GENOMIC DNA]</scope>
</reference>
<keyword evidence="5 7" id="KW-1133">Transmembrane helix</keyword>
<dbReference type="GO" id="GO:0042158">
    <property type="term" value="P:lipoprotein biosynthetic process"/>
    <property type="evidence" value="ECO:0007669"/>
    <property type="project" value="InterPro"/>
</dbReference>
<proteinExistence type="inferred from homology"/>
<evidence type="ECO:0000256" key="2">
    <source>
        <dbReference type="ARBA" id="ARBA00022475"/>
    </source>
</evidence>
<accession>A0A1F7HIY2</accession>
<name>A0A1F7HIY2_9BACT</name>
<evidence type="ECO:0000313" key="9">
    <source>
        <dbReference type="Proteomes" id="UP000178098"/>
    </source>
</evidence>
<comment type="caution">
    <text evidence="8">The sequence shown here is derived from an EMBL/GenBank/DDBJ whole genome shotgun (WGS) entry which is preliminary data.</text>
</comment>
<dbReference type="GO" id="GO:0005886">
    <property type="term" value="C:plasma membrane"/>
    <property type="evidence" value="ECO:0007669"/>
    <property type="project" value="InterPro"/>
</dbReference>
<feature type="transmembrane region" description="Helical" evidence="7">
    <location>
        <begin position="116"/>
        <end position="138"/>
    </location>
</feature>
<dbReference type="PANTHER" id="PTHR30589">
    <property type="entry name" value="PROLIPOPROTEIN DIACYLGLYCERYL TRANSFERASE"/>
    <property type="match status" value="1"/>
</dbReference>
<feature type="transmembrane region" description="Helical" evidence="7">
    <location>
        <begin position="13"/>
        <end position="32"/>
    </location>
</feature>
<gene>
    <name evidence="8" type="ORF">A3D08_03560</name>
</gene>
<feature type="transmembrane region" description="Helical" evidence="7">
    <location>
        <begin position="158"/>
        <end position="178"/>
    </location>
</feature>
<dbReference type="PANTHER" id="PTHR30589:SF0">
    <property type="entry name" value="PHOSPHATIDYLGLYCEROL--PROLIPOPROTEIN DIACYLGLYCERYL TRANSFERASE"/>
    <property type="match status" value="1"/>
</dbReference>
<evidence type="ECO:0008006" key="10">
    <source>
        <dbReference type="Google" id="ProtNLM"/>
    </source>
</evidence>
<dbReference type="InterPro" id="IPR001640">
    <property type="entry name" value="Lgt"/>
</dbReference>
<comment type="similarity">
    <text evidence="1">Belongs to the Lgt family.</text>
</comment>
<evidence type="ECO:0000313" key="8">
    <source>
        <dbReference type="EMBL" id="OGK31179.1"/>
    </source>
</evidence>
<dbReference type="GO" id="GO:0008961">
    <property type="term" value="F:phosphatidylglycerol-prolipoprotein diacylglyceryl transferase activity"/>
    <property type="evidence" value="ECO:0007669"/>
    <property type="project" value="InterPro"/>
</dbReference>
<dbReference type="Proteomes" id="UP000178098">
    <property type="component" value="Unassembled WGS sequence"/>
</dbReference>
<organism evidence="8 9">
    <name type="scientific">Candidatus Roizmanbacteria bacterium RIFCSPHIGHO2_02_FULL_43_11</name>
    <dbReference type="NCBI Taxonomy" id="1802043"/>
    <lineage>
        <taxon>Bacteria</taxon>
        <taxon>Candidatus Roizmaniibacteriota</taxon>
    </lineage>
</organism>
<keyword evidence="6 7" id="KW-0472">Membrane</keyword>
<evidence type="ECO:0000256" key="4">
    <source>
        <dbReference type="ARBA" id="ARBA00022692"/>
    </source>
</evidence>
<evidence type="ECO:0000256" key="3">
    <source>
        <dbReference type="ARBA" id="ARBA00022679"/>
    </source>
</evidence>
<evidence type="ECO:0000256" key="6">
    <source>
        <dbReference type="ARBA" id="ARBA00023136"/>
    </source>
</evidence>
<dbReference type="EMBL" id="MFZT01000028">
    <property type="protein sequence ID" value="OGK31179.1"/>
    <property type="molecule type" value="Genomic_DNA"/>
</dbReference>
<keyword evidence="3" id="KW-0808">Transferase</keyword>
<evidence type="ECO:0000256" key="7">
    <source>
        <dbReference type="SAM" id="Phobius"/>
    </source>
</evidence>
<keyword evidence="4 7" id="KW-0812">Transmembrane</keyword>
<evidence type="ECO:0000256" key="1">
    <source>
        <dbReference type="ARBA" id="ARBA00007150"/>
    </source>
</evidence>
<feature type="transmembrane region" description="Helical" evidence="7">
    <location>
        <begin position="190"/>
        <end position="210"/>
    </location>
</feature>
<feature type="transmembrane region" description="Helical" evidence="7">
    <location>
        <begin position="44"/>
        <end position="64"/>
    </location>
</feature>